<gene>
    <name evidence="2" type="ORF">PHLCEN_2v11799</name>
</gene>
<evidence type="ECO:0000313" key="2">
    <source>
        <dbReference type="EMBL" id="PSR72351.1"/>
    </source>
</evidence>
<sequence>MQSALFAGIESQLLGFVKGEIQDVANFQGQALLAFTYITLFLSVSATMTSLILTDEFGELPLRASRRPDSQRLNKATTFDEASHKLLSRFGGSAAWRWVMWHWLFTLILGYICFVVQIVLYVWLKEELAIRIVVLIIAIGTTIPIFDLFWPRQIEQEAQNEEKDVEVDVISDK</sequence>
<protein>
    <submittedName>
        <fullName evidence="2">Uncharacterized protein</fullName>
    </submittedName>
</protein>
<keyword evidence="1" id="KW-1133">Transmembrane helix</keyword>
<keyword evidence="3" id="KW-1185">Reference proteome</keyword>
<comment type="caution">
    <text evidence="2">The sequence shown here is derived from an EMBL/GenBank/DDBJ whole genome shotgun (WGS) entry which is preliminary data.</text>
</comment>
<proteinExistence type="predicted"/>
<dbReference type="AlphaFoldDB" id="A0A2R6NJ70"/>
<dbReference type="EMBL" id="MLYV02001195">
    <property type="protein sequence ID" value="PSR72351.1"/>
    <property type="molecule type" value="Genomic_DNA"/>
</dbReference>
<evidence type="ECO:0000256" key="1">
    <source>
        <dbReference type="SAM" id="Phobius"/>
    </source>
</evidence>
<feature type="transmembrane region" description="Helical" evidence="1">
    <location>
        <begin position="129"/>
        <end position="150"/>
    </location>
</feature>
<feature type="transmembrane region" description="Helical" evidence="1">
    <location>
        <begin position="32"/>
        <end position="53"/>
    </location>
</feature>
<keyword evidence="1" id="KW-0812">Transmembrane</keyword>
<evidence type="ECO:0000313" key="3">
    <source>
        <dbReference type="Proteomes" id="UP000186601"/>
    </source>
</evidence>
<dbReference type="Proteomes" id="UP000186601">
    <property type="component" value="Unassembled WGS sequence"/>
</dbReference>
<name>A0A2R6NJ70_9APHY</name>
<organism evidence="2 3">
    <name type="scientific">Hermanssonia centrifuga</name>
    <dbReference type="NCBI Taxonomy" id="98765"/>
    <lineage>
        <taxon>Eukaryota</taxon>
        <taxon>Fungi</taxon>
        <taxon>Dikarya</taxon>
        <taxon>Basidiomycota</taxon>
        <taxon>Agaricomycotina</taxon>
        <taxon>Agaricomycetes</taxon>
        <taxon>Polyporales</taxon>
        <taxon>Meruliaceae</taxon>
        <taxon>Hermanssonia</taxon>
    </lineage>
</organism>
<keyword evidence="1" id="KW-0472">Membrane</keyword>
<reference evidence="2 3" key="1">
    <citation type="submission" date="2018-02" db="EMBL/GenBank/DDBJ databases">
        <title>Genome sequence of the basidiomycete white-rot fungus Phlebia centrifuga.</title>
        <authorList>
            <person name="Granchi Z."/>
            <person name="Peng M."/>
            <person name="de Vries R.P."/>
            <person name="Hilden K."/>
            <person name="Makela M.R."/>
            <person name="Grigoriev I."/>
            <person name="Riley R."/>
        </authorList>
    </citation>
    <scope>NUCLEOTIDE SEQUENCE [LARGE SCALE GENOMIC DNA]</scope>
    <source>
        <strain evidence="2 3">FBCC195</strain>
    </source>
</reference>
<feature type="transmembrane region" description="Helical" evidence="1">
    <location>
        <begin position="98"/>
        <end position="123"/>
    </location>
</feature>
<dbReference type="OrthoDB" id="3225366at2759"/>
<accession>A0A2R6NJ70</accession>